<reference evidence="1" key="1">
    <citation type="submission" date="2014-11" db="EMBL/GenBank/DDBJ databases">
        <authorList>
            <person name="Amaro Gonzalez C."/>
        </authorList>
    </citation>
    <scope>NUCLEOTIDE SEQUENCE</scope>
</reference>
<sequence>MDFVPQCLRN</sequence>
<protein>
    <submittedName>
        <fullName evidence="1">Uncharacterized protein</fullName>
    </submittedName>
</protein>
<evidence type="ECO:0000313" key="1">
    <source>
        <dbReference type="EMBL" id="JAH71824.1"/>
    </source>
</evidence>
<organism evidence="1">
    <name type="scientific">Anguilla anguilla</name>
    <name type="common">European freshwater eel</name>
    <name type="synonym">Muraena anguilla</name>
    <dbReference type="NCBI Taxonomy" id="7936"/>
    <lineage>
        <taxon>Eukaryota</taxon>
        <taxon>Metazoa</taxon>
        <taxon>Chordata</taxon>
        <taxon>Craniata</taxon>
        <taxon>Vertebrata</taxon>
        <taxon>Euteleostomi</taxon>
        <taxon>Actinopterygii</taxon>
        <taxon>Neopterygii</taxon>
        <taxon>Teleostei</taxon>
        <taxon>Anguilliformes</taxon>
        <taxon>Anguillidae</taxon>
        <taxon>Anguilla</taxon>
    </lineage>
</organism>
<dbReference type="EMBL" id="GBXM01036753">
    <property type="protein sequence ID" value="JAH71824.1"/>
    <property type="molecule type" value="Transcribed_RNA"/>
</dbReference>
<accession>A0A0E9V140</accession>
<name>A0A0E9V140_ANGAN</name>
<proteinExistence type="predicted"/>
<reference evidence="1" key="2">
    <citation type="journal article" date="2015" name="Fish Shellfish Immunol.">
        <title>Early steps in the European eel (Anguilla anguilla)-Vibrio vulnificus interaction in the gills: Role of the RtxA13 toxin.</title>
        <authorList>
            <person name="Callol A."/>
            <person name="Pajuelo D."/>
            <person name="Ebbesson L."/>
            <person name="Teles M."/>
            <person name="MacKenzie S."/>
            <person name="Amaro C."/>
        </authorList>
    </citation>
    <scope>NUCLEOTIDE SEQUENCE</scope>
</reference>